<keyword evidence="2" id="KW-1185">Reference proteome</keyword>
<evidence type="ECO:0000313" key="2">
    <source>
        <dbReference type="Proteomes" id="UP000070160"/>
    </source>
</evidence>
<dbReference type="SUPFAM" id="SSF52540">
    <property type="entry name" value="P-loop containing nucleoside triphosphate hydrolases"/>
    <property type="match status" value="1"/>
</dbReference>
<dbReference type="STRING" id="1588748.HMPREF3182_00763"/>
<sequence length="274" mass="31093">MNIVGFIGPSGTGKSYRALAIAYEHQLDCLIDDGILVYQNRIVAGSTAKSANNHMQAVRKAIFMDLQQQKDVRLALKRINPAGILILGTSVHMIERICQNLSLPMANSFISITDVASAEEIKMAQKNRMEEGTHIIPVPVFELRPHFSGYIFNPLRSWWYGRNGKEAMDRSVVRPVFSYYGKLIFANNVLSTLVQHGIAPIDGIAKVHRIYVEKWRKNKYKGVRVQLKITIYCDVVIKKLMAQIKRTIQQEIEYMTGMVLSALEIVIQCQIERV</sequence>
<evidence type="ECO:0000313" key="1">
    <source>
        <dbReference type="EMBL" id="KXB91541.1"/>
    </source>
</evidence>
<dbReference type="PATRIC" id="fig|1588748.3.peg.727"/>
<dbReference type="EMBL" id="LSDT01000029">
    <property type="protein sequence ID" value="KXB91541.1"/>
    <property type="molecule type" value="Genomic_DNA"/>
</dbReference>
<protein>
    <submittedName>
        <fullName evidence="1">Uncharacterized protein</fullName>
    </submittedName>
</protein>
<name>A0A134CH54_9FIRM</name>
<accession>A0A134CH54</accession>
<dbReference type="AlphaFoldDB" id="A0A134CH54"/>
<dbReference type="Proteomes" id="UP000070160">
    <property type="component" value="Unassembled WGS sequence"/>
</dbReference>
<comment type="caution">
    <text evidence="1">The sequence shown here is derived from an EMBL/GenBank/DDBJ whole genome shotgun (WGS) entry which is preliminary data.</text>
</comment>
<proteinExistence type="predicted"/>
<organism evidence="1 2">
    <name type="scientific">Megasphaera hutchinsoni</name>
    <dbReference type="NCBI Taxonomy" id="1588748"/>
    <lineage>
        <taxon>Bacteria</taxon>
        <taxon>Bacillati</taxon>
        <taxon>Bacillota</taxon>
        <taxon>Negativicutes</taxon>
        <taxon>Veillonellales</taxon>
        <taxon>Veillonellaceae</taxon>
        <taxon>Megasphaera</taxon>
    </lineage>
</organism>
<dbReference type="RefSeq" id="WP_007393086.1">
    <property type="nucleotide sequence ID" value="NZ_KQ960941.1"/>
</dbReference>
<dbReference type="InterPro" id="IPR027417">
    <property type="entry name" value="P-loop_NTPase"/>
</dbReference>
<gene>
    <name evidence="1" type="ORF">HMPREF3182_00763</name>
</gene>
<reference evidence="2" key="1">
    <citation type="submission" date="2016-01" db="EMBL/GenBank/DDBJ databases">
        <authorList>
            <person name="Mitreva M."/>
            <person name="Pepin K.H."/>
            <person name="Mihindukulasuriya K.A."/>
            <person name="Fulton R."/>
            <person name="Fronick C."/>
            <person name="O'Laughlin M."/>
            <person name="Miner T."/>
            <person name="Herter B."/>
            <person name="Rosa B.A."/>
            <person name="Cordes M."/>
            <person name="Tomlinson C."/>
            <person name="Wollam A."/>
            <person name="Palsikar V.B."/>
            <person name="Mardis E.R."/>
            <person name="Wilson R.K."/>
        </authorList>
    </citation>
    <scope>NUCLEOTIDE SEQUENCE [LARGE SCALE GENOMIC DNA]</scope>
    <source>
        <strain evidence="2">KA00182</strain>
    </source>
</reference>